<evidence type="ECO:0000256" key="1">
    <source>
        <dbReference type="ARBA" id="ARBA00008136"/>
    </source>
</evidence>
<evidence type="ECO:0000256" key="3">
    <source>
        <dbReference type="ARBA" id="ARBA00022763"/>
    </source>
</evidence>
<organism evidence="9 10">
    <name type="scientific">Cellvibrio zantedeschiae</name>
    <dbReference type="NCBI Taxonomy" id="1237077"/>
    <lineage>
        <taxon>Bacteria</taxon>
        <taxon>Pseudomonadati</taxon>
        <taxon>Pseudomonadota</taxon>
        <taxon>Gammaproteobacteria</taxon>
        <taxon>Cellvibrionales</taxon>
        <taxon>Cellvibrionaceae</taxon>
        <taxon>Cellvibrio</taxon>
    </lineage>
</organism>
<dbReference type="PANTHER" id="PTHR13604:SF0">
    <property type="entry name" value="ABASIC SITE PROCESSING PROTEIN HMCES"/>
    <property type="match status" value="1"/>
</dbReference>
<evidence type="ECO:0000256" key="2">
    <source>
        <dbReference type="ARBA" id="ARBA00022670"/>
    </source>
</evidence>
<evidence type="ECO:0000256" key="6">
    <source>
        <dbReference type="ARBA" id="ARBA00023125"/>
    </source>
</evidence>
<dbReference type="Pfam" id="PF02586">
    <property type="entry name" value="SRAP"/>
    <property type="match status" value="1"/>
</dbReference>
<proteinExistence type="inferred from homology"/>
<keyword evidence="6" id="KW-0238">DNA-binding</keyword>
<dbReference type="EMBL" id="BMYZ01000002">
    <property type="protein sequence ID" value="GGY79269.1"/>
    <property type="molecule type" value="Genomic_DNA"/>
</dbReference>
<evidence type="ECO:0000313" key="10">
    <source>
        <dbReference type="Proteomes" id="UP000619761"/>
    </source>
</evidence>
<keyword evidence="2 8" id="KW-0645">Protease</keyword>
<keyword evidence="10" id="KW-1185">Reference proteome</keyword>
<evidence type="ECO:0000256" key="8">
    <source>
        <dbReference type="RuleBase" id="RU364100"/>
    </source>
</evidence>
<keyword evidence="5" id="KW-0190">Covalent protein-DNA linkage</keyword>
<keyword evidence="3" id="KW-0227">DNA damage</keyword>
<dbReference type="EC" id="3.4.-.-" evidence="8"/>
<comment type="caution">
    <text evidence="9">The sequence shown here is derived from an EMBL/GenBank/DDBJ whole genome shotgun (WGS) entry which is preliminary data.</text>
</comment>
<gene>
    <name evidence="9" type="ORF">GCM10011613_25120</name>
</gene>
<dbReference type="Gene3D" id="3.90.1680.10">
    <property type="entry name" value="SOS response associated peptidase-like"/>
    <property type="match status" value="1"/>
</dbReference>
<dbReference type="InterPro" id="IPR036590">
    <property type="entry name" value="SRAP-like"/>
</dbReference>
<keyword evidence="7" id="KW-0456">Lyase</keyword>
<keyword evidence="4 8" id="KW-0378">Hydrolase</keyword>
<dbReference type="InterPro" id="IPR003738">
    <property type="entry name" value="SRAP"/>
</dbReference>
<comment type="similarity">
    <text evidence="1 8">Belongs to the SOS response-associated peptidase family.</text>
</comment>
<reference evidence="10" key="1">
    <citation type="journal article" date="2019" name="Int. J. Syst. Evol. Microbiol.">
        <title>The Global Catalogue of Microorganisms (GCM) 10K type strain sequencing project: providing services to taxonomists for standard genome sequencing and annotation.</title>
        <authorList>
            <consortium name="The Broad Institute Genomics Platform"/>
            <consortium name="The Broad Institute Genome Sequencing Center for Infectious Disease"/>
            <person name="Wu L."/>
            <person name="Ma J."/>
        </authorList>
    </citation>
    <scope>NUCLEOTIDE SEQUENCE [LARGE SCALE GENOMIC DNA]</scope>
    <source>
        <strain evidence="10">KCTC 32239</strain>
    </source>
</reference>
<sequence>MAGFVEWQTEVKIIETGITKAGKIKTKTIKNKLPYYADCIDQPMIAAGIWDVWRDQVCSFAIITQPANEAFAPYHSRMPLSLTREQAREWMASTDDAPGLLKALEGSSLPLRIRAVSPEINDAKKKIDVSFVERELNITSTQSSLF</sequence>
<evidence type="ECO:0000256" key="5">
    <source>
        <dbReference type="ARBA" id="ARBA00023124"/>
    </source>
</evidence>
<name>A0ABQ3B6F7_9GAMM</name>
<dbReference type="PANTHER" id="PTHR13604">
    <property type="entry name" value="DC12-RELATED"/>
    <property type="match status" value="1"/>
</dbReference>
<protein>
    <recommendedName>
        <fullName evidence="8">Abasic site processing protein</fullName>
        <ecNumber evidence="8">3.4.-.-</ecNumber>
    </recommendedName>
</protein>
<dbReference type="SUPFAM" id="SSF143081">
    <property type="entry name" value="BB1717-like"/>
    <property type="match status" value="1"/>
</dbReference>
<evidence type="ECO:0000256" key="7">
    <source>
        <dbReference type="ARBA" id="ARBA00023239"/>
    </source>
</evidence>
<accession>A0ABQ3B6F7</accession>
<dbReference type="Proteomes" id="UP000619761">
    <property type="component" value="Unassembled WGS sequence"/>
</dbReference>
<evidence type="ECO:0000256" key="4">
    <source>
        <dbReference type="ARBA" id="ARBA00022801"/>
    </source>
</evidence>
<evidence type="ECO:0000313" key="9">
    <source>
        <dbReference type="EMBL" id="GGY79269.1"/>
    </source>
</evidence>